<evidence type="ECO:0000256" key="1">
    <source>
        <dbReference type="ARBA" id="ARBA00004370"/>
    </source>
</evidence>
<reference evidence="9 10" key="1">
    <citation type="journal article" date="2021" name="Nat. Plants">
        <title>The Taxus genome provides insights into paclitaxel biosynthesis.</title>
        <authorList>
            <person name="Xiong X."/>
            <person name="Gou J."/>
            <person name="Liao Q."/>
            <person name="Li Y."/>
            <person name="Zhou Q."/>
            <person name="Bi G."/>
            <person name="Li C."/>
            <person name="Du R."/>
            <person name="Wang X."/>
            <person name="Sun T."/>
            <person name="Guo L."/>
            <person name="Liang H."/>
            <person name="Lu P."/>
            <person name="Wu Y."/>
            <person name="Zhang Z."/>
            <person name="Ro D.K."/>
            <person name="Shang Y."/>
            <person name="Huang S."/>
            <person name="Yan J."/>
        </authorList>
    </citation>
    <scope>NUCLEOTIDE SEQUENCE [LARGE SCALE GENOMIC DNA]</scope>
    <source>
        <strain evidence="9">Ta-2019</strain>
    </source>
</reference>
<comment type="caution">
    <text evidence="9">The sequence shown here is derived from an EMBL/GenBank/DDBJ whole genome shotgun (WGS) entry which is preliminary data.</text>
</comment>
<feature type="transmembrane region" description="Helical" evidence="7">
    <location>
        <begin position="117"/>
        <end position="138"/>
    </location>
</feature>
<dbReference type="InterPro" id="IPR013057">
    <property type="entry name" value="AA_transpt_TM"/>
</dbReference>
<evidence type="ECO:0000256" key="2">
    <source>
        <dbReference type="ARBA" id="ARBA00022448"/>
    </source>
</evidence>
<keyword evidence="5 7" id="KW-1133">Transmembrane helix</keyword>
<sequence>MADGKFLADSTKDDNDVEASEGTAHLISHDPWYQVGFVLTTGVNSAYVLGYSGIIMVPLGWIAGTLGLIVAAIFSLYANFLLARLHQTGGKRHIRYRDLAGHIYGRKMYYLTWALQYINLFMINTGYIILAGQALKAIYTSYSSETMLKLPYCIIIAGIVCGVFAFGIPYLSALRLWLGVSTFLSLVYIIVALWLSIKNGINSPARDYGIQGSTTTKVFSSIGAAANLVFAYNTGMLPEIQATVKRPYIKNTQKALAFQFTVGSVLLYAVTFAGYWAYGSSTASYLLNSVQGPKWVKTMANAAAFLQTVIALHIFASPMYEYLDTRLGRSNESMYSVYNWSVRLVGRGTYLTINTFVAALLPFLGDFMNLTGAISTFPLTFVLANHMYIKVKGKKLNALQKSWHWANVWVFFLLSVAAAAAALRFIILDSKTYSIFADL</sequence>
<evidence type="ECO:0000259" key="8">
    <source>
        <dbReference type="Pfam" id="PF01490"/>
    </source>
</evidence>
<feature type="transmembrane region" description="Helical" evidence="7">
    <location>
        <begin position="298"/>
        <end position="323"/>
    </location>
</feature>
<dbReference type="GO" id="GO:0006865">
    <property type="term" value="P:amino acid transport"/>
    <property type="evidence" value="ECO:0007669"/>
    <property type="project" value="UniProtKB-KW"/>
</dbReference>
<evidence type="ECO:0000256" key="6">
    <source>
        <dbReference type="ARBA" id="ARBA00023136"/>
    </source>
</evidence>
<feature type="transmembrane region" description="Helical" evidence="7">
    <location>
        <begin position="150"/>
        <end position="170"/>
    </location>
</feature>
<evidence type="ECO:0000256" key="7">
    <source>
        <dbReference type="SAM" id="Phobius"/>
    </source>
</evidence>
<dbReference type="GO" id="GO:0016020">
    <property type="term" value="C:membrane"/>
    <property type="evidence" value="ECO:0007669"/>
    <property type="project" value="UniProtKB-SubCell"/>
</dbReference>
<evidence type="ECO:0000256" key="4">
    <source>
        <dbReference type="ARBA" id="ARBA00022970"/>
    </source>
</evidence>
<dbReference type="AlphaFoldDB" id="A0AA38LKD7"/>
<comment type="subcellular location">
    <subcellularLocation>
        <location evidence="1">Membrane</location>
    </subcellularLocation>
</comment>
<gene>
    <name evidence="9" type="ORF">KI387_005773</name>
</gene>
<organism evidence="9 10">
    <name type="scientific">Taxus chinensis</name>
    <name type="common">Chinese yew</name>
    <name type="synonym">Taxus wallichiana var. chinensis</name>
    <dbReference type="NCBI Taxonomy" id="29808"/>
    <lineage>
        <taxon>Eukaryota</taxon>
        <taxon>Viridiplantae</taxon>
        <taxon>Streptophyta</taxon>
        <taxon>Embryophyta</taxon>
        <taxon>Tracheophyta</taxon>
        <taxon>Spermatophyta</taxon>
        <taxon>Pinopsida</taxon>
        <taxon>Pinidae</taxon>
        <taxon>Conifers II</taxon>
        <taxon>Cupressales</taxon>
        <taxon>Taxaceae</taxon>
        <taxon>Taxus</taxon>
    </lineage>
</organism>
<evidence type="ECO:0000313" key="10">
    <source>
        <dbReference type="Proteomes" id="UP000824469"/>
    </source>
</evidence>
<keyword evidence="6 7" id="KW-0472">Membrane</keyword>
<feature type="transmembrane region" description="Helical" evidence="7">
    <location>
        <begin position="61"/>
        <end position="82"/>
    </location>
</feature>
<feature type="transmembrane region" description="Helical" evidence="7">
    <location>
        <begin position="344"/>
        <end position="364"/>
    </location>
</feature>
<feature type="transmembrane region" description="Helical" evidence="7">
    <location>
        <begin position="255"/>
        <end position="278"/>
    </location>
</feature>
<feature type="transmembrane region" description="Helical" evidence="7">
    <location>
        <begin position="370"/>
        <end position="388"/>
    </location>
</feature>
<feature type="transmembrane region" description="Helical" evidence="7">
    <location>
        <begin position="408"/>
        <end position="427"/>
    </location>
</feature>
<dbReference type="PANTHER" id="PTHR48017">
    <property type="entry name" value="OS05G0424000 PROTEIN-RELATED"/>
    <property type="match status" value="1"/>
</dbReference>
<proteinExistence type="predicted"/>
<evidence type="ECO:0000313" key="9">
    <source>
        <dbReference type="EMBL" id="KAH9325595.1"/>
    </source>
</evidence>
<feature type="transmembrane region" description="Helical" evidence="7">
    <location>
        <begin position="176"/>
        <end position="197"/>
    </location>
</feature>
<accession>A0AA38LKD7</accession>
<name>A0AA38LKD7_TAXCH</name>
<dbReference type="Pfam" id="PF01490">
    <property type="entry name" value="Aa_trans"/>
    <property type="match status" value="1"/>
</dbReference>
<dbReference type="EMBL" id="JAHRHJ020000002">
    <property type="protein sequence ID" value="KAH9325595.1"/>
    <property type="molecule type" value="Genomic_DNA"/>
</dbReference>
<feature type="transmembrane region" description="Helical" evidence="7">
    <location>
        <begin position="32"/>
        <end position="49"/>
    </location>
</feature>
<keyword evidence="4" id="KW-0029">Amino-acid transport</keyword>
<keyword evidence="10" id="KW-1185">Reference proteome</keyword>
<keyword evidence="3 7" id="KW-0812">Transmembrane</keyword>
<dbReference type="OMA" id="VWIKATA"/>
<evidence type="ECO:0000256" key="5">
    <source>
        <dbReference type="ARBA" id="ARBA00022989"/>
    </source>
</evidence>
<keyword evidence="2" id="KW-0813">Transport</keyword>
<protein>
    <recommendedName>
        <fullName evidence="8">Amino acid transporter transmembrane domain-containing protein</fullName>
    </recommendedName>
</protein>
<feature type="domain" description="Amino acid transporter transmembrane" evidence="8">
    <location>
        <begin position="32"/>
        <end position="427"/>
    </location>
</feature>
<dbReference type="Proteomes" id="UP000824469">
    <property type="component" value="Unassembled WGS sequence"/>
</dbReference>
<evidence type="ECO:0000256" key="3">
    <source>
        <dbReference type="ARBA" id="ARBA00022692"/>
    </source>
</evidence>